<proteinExistence type="predicted"/>
<sequence length="557" mass="63575">MLNIDSLDDDVWLLIIEYISPFPSLHRLPGDIASLAGVSRHLRHLCLSVAFKKVSWKWFNPCLRIRTFPPPSLGRYIRYDTPNVLGTLIASVSRELEFVIVQMRPMTPAGPGSVLLQLHHLKDHMELISEMVNTAAPSLYALHTVQIMFEDLNYPSKELLMGPWRTLLEAIFLLPALESLELEAPWFAEDKVFPSLTLRYNNLRRFVYRAPFSWSREAICTPEYGKRSAEQIAVETYNLRLLLDANRDSLEVLELPGELADGVLDSPFPSLKELSLFGHGPNCHTWVSALPTQSHLRKLHIEIVSSYSPPPIPIASHLTFSQLTKMRSLTVSNPCPNDLLFKMLPLNLEHLSLIPYPDPFMIGWIPESEIPIKIVPCSAMNAILTAGSFGDLTSLNVAYHWESDRADISLLNLIAQTSPYLEFLELNRYGRKDSPFDIVVCFFPLLRKRLCLYSKQTSLETSLPHLKYLSHLRLNLEKSEGKREVLFQTRVQKNMSTTMKEAIEQLSLSIPSLRYISYLDLIFPSILSLPVWMWHKWAISRGDGNVELECSMDDVCY</sequence>
<gene>
    <name evidence="1" type="ORF">ARMOST_06479</name>
</gene>
<dbReference type="STRING" id="47428.A0A284R343"/>
<name>A0A284R343_ARMOS</name>
<dbReference type="AlphaFoldDB" id="A0A284R343"/>
<dbReference type="Proteomes" id="UP000219338">
    <property type="component" value="Unassembled WGS sequence"/>
</dbReference>
<organism evidence="1 2">
    <name type="scientific">Armillaria ostoyae</name>
    <name type="common">Armillaria root rot fungus</name>
    <dbReference type="NCBI Taxonomy" id="47428"/>
    <lineage>
        <taxon>Eukaryota</taxon>
        <taxon>Fungi</taxon>
        <taxon>Dikarya</taxon>
        <taxon>Basidiomycota</taxon>
        <taxon>Agaricomycotina</taxon>
        <taxon>Agaricomycetes</taxon>
        <taxon>Agaricomycetidae</taxon>
        <taxon>Agaricales</taxon>
        <taxon>Marasmiineae</taxon>
        <taxon>Physalacriaceae</taxon>
        <taxon>Armillaria</taxon>
    </lineage>
</organism>
<dbReference type="OrthoDB" id="2914095at2759"/>
<reference evidence="2" key="1">
    <citation type="journal article" date="2017" name="Nat. Ecol. Evol.">
        <title>Genome expansion and lineage-specific genetic innovations in the forest pathogenic fungi Armillaria.</title>
        <authorList>
            <person name="Sipos G."/>
            <person name="Prasanna A.N."/>
            <person name="Walter M.C."/>
            <person name="O'Connor E."/>
            <person name="Balint B."/>
            <person name="Krizsan K."/>
            <person name="Kiss B."/>
            <person name="Hess J."/>
            <person name="Varga T."/>
            <person name="Slot J."/>
            <person name="Riley R."/>
            <person name="Boka B."/>
            <person name="Rigling D."/>
            <person name="Barry K."/>
            <person name="Lee J."/>
            <person name="Mihaltcheva S."/>
            <person name="LaButti K."/>
            <person name="Lipzen A."/>
            <person name="Waldron R."/>
            <person name="Moloney N.M."/>
            <person name="Sperisen C."/>
            <person name="Kredics L."/>
            <person name="Vagvoelgyi C."/>
            <person name="Patrignani A."/>
            <person name="Fitzpatrick D."/>
            <person name="Nagy I."/>
            <person name="Doyle S."/>
            <person name="Anderson J.B."/>
            <person name="Grigoriev I.V."/>
            <person name="Gueldener U."/>
            <person name="Muensterkoetter M."/>
            <person name="Nagy L.G."/>
        </authorList>
    </citation>
    <scope>NUCLEOTIDE SEQUENCE [LARGE SCALE GENOMIC DNA]</scope>
    <source>
        <strain evidence="2">C18/9</strain>
    </source>
</reference>
<evidence type="ECO:0000313" key="1">
    <source>
        <dbReference type="EMBL" id="SJL03133.1"/>
    </source>
</evidence>
<keyword evidence="2" id="KW-1185">Reference proteome</keyword>
<accession>A0A284R343</accession>
<evidence type="ECO:0008006" key="3">
    <source>
        <dbReference type="Google" id="ProtNLM"/>
    </source>
</evidence>
<evidence type="ECO:0000313" key="2">
    <source>
        <dbReference type="Proteomes" id="UP000219338"/>
    </source>
</evidence>
<dbReference type="EMBL" id="FUEG01000004">
    <property type="protein sequence ID" value="SJL03133.1"/>
    <property type="molecule type" value="Genomic_DNA"/>
</dbReference>
<protein>
    <recommendedName>
        <fullName evidence="3">F-box domain-containing protein</fullName>
    </recommendedName>
</protein>